<evidence type="ECO:0000313" key="3">
    <source>
        <dbReference type="Proteomes" id="UP000553632"/>
    </source>
</evidence>
<dbReference type="EMBL" id="JABANO010025191">
    <property type="protein sequence ID" value="KAF4720647.1"/>
    <property type="molecule type" value="Genomic_DNA"/>
</dbReference>
<feature type="region of interest" description="Disordered" evidence="1">
    <location>
        <begin position="92"/>
        <end position="116"/>
    </location>
</feature>
<protein>
    <submittedName>
        <fullName evidence="2">Uncharacterized protein</fullName>
    </submittedName>
</protein>
<sequence>QLLNVTTTNCHFDEDSQLGGGVVLSSAEGKHEESKRIGGFAIVKPPIILNELSRRLNTGQSRRTADEHTQVRSPDPFRVQFRFGRCNRNRGGLAGGISKPPRVVPNGLPQTGAAAQ</sequence>
<evidence type="ECO:0000256" key="1">
    <source>
        <dbReference type="SAM" id="MobiDB-lite"/>
    </source>
</evidence>
<proteinExistence type="predicted"/>
<reference evidence="2 3" key="1">
    <citation type="submission" date="2020-04" db="EMBL/GenBank/DDBJ databases">
        <title>Perkinsus olseni comparative genomics.</title>
        <authorList>
            <person name="Bogema D.R."/>
        </authorList>
    </citation>
    <scope>NUCLEOTIDE SEQUENCE [LARGE SCALE GENOMIC DNA]</scope>
    <source>
        <strain evidence="2 3">ATCC PRA-207</strain>
    </source>
</reference>
<dbReference type="Proteomes" id="UP000553632">
    <property type="component" value="Unassembled WGS sequence"/>
</dbReference>
<name>A0A7J6RJJ5_PEROL</name>
<dbReference type="AlphaFoldDB" id="A0A7J6RJJ5"/>
<organism evidence="2 3">
    <name type="scientific">Perkinsus olseni</name>
    <name type="common">Perkinsus atlanticus</name>
    <dbReference type="NCBI Taxonomy" id="32597"/>
    <lineage>
        <taxon>Eukaryota</taxon>
        <taxon>Sar</taxon>
        <taxon>Alveolata</taxon>
        <taxon>Perkinsozoa</taxon>
        <taxon>Perkinsea</taxon>
        <taxon>Perkinsida</taxon>
        <taxon>Perkinsidae</taxon>
        <taxon>Perkinsus</taxon>
    </lineage>
</organism>
<evidence type="ECO:0000313" key="2">
    <source>
        <dbReference type="EMBL" id="KAF4720647.1"/>
    </source>
</evidence>
<feature type="non-terminal residue" evidence="2">
    <location>
        <position position="1"/>
    </location>
</feature>
<feature type="non-terminal residue" evidence="2">
    <location>
        <position position="116"/>
    </location>
</feature>
<comment type="caution">
    <text evidence="2">The sequence shown here is derived from an EMBL/GenBank/DDBJ whole genome shotgun (WGS) entry which is preliminary data.</text>
</comment>
<gene>
    <name evidence="2" type="ORF">FOZ63_009895</name>
</gene>
<keyword evidence="3" id="KW-1185">Reference proteome</keyword>
<accession>A0A7J6RJJ5</accession>